<dbReference type="EMBL" id="RCCJ01000001">
    <property type="protein sequence ID" value="RLJ69919.1"/>
    <property type="molecule type" value="Genomic_DNA"/>
</dbReference>
<name>A0A497XP79_9AQUI</name>
<dbReference type="Pfam" id="PF02565">
    <property type="entry name" value="RecO_C"/>
    <property type="match status" value="1"/>
</dbReference>
<dbReference type="GO" id="GO:0006310">
    <property type="term" value="P:DNA recombination"/>
    <property type="evidence" value="ECO:0007669"/>
    <property type="project" value="InterPro"/>
</dbReference>
<proteinExistence type="predicted"/>
<evidence type="ECO:0000313" key="2">
    <source>
        <dbReference type="Proteomes" id="UP000267841"/>
    </source>
</evidence>
<sequence length="211" mass="24486">MGLKTKVLVLKRIRAGDQDLLAKVYGKGGVIDLLVRDGFLNNHRFFGLFEPFNLLEVDLSQRGGIAIPNDIGDVKFLSYLCRDFERFLWFSWISGFILKFVKYYDEKLFNLFISYMLSKSTQNTLRIKFRLDYLELSGLKPKFLEEEKHRRMLKLSDGSTSDKGDVEVSAESLNLIKKVYRAEKPQRIKIGAGALQDLETLLDLFIEHHIR</sequence>
<dbReference type="PANTHER" id="PTHR33991:SF1">
    <property type="entry name" value="DNA REPAIR PROTEIN RECO"/>
    <property type="match status" value="1"/>
</dbReference>
<accession>A0A497XP79</accession>
<keyword evidence="2" id="KW-1185">Reference proteome</keyword>
<dbReference type="AlphaFoldDB" id="A0A497XP79"/>
<dbReference type="InterPro" id="IPR012340">
    <property type="entry name" value="NA-bd_OB-fold"/>
</dbReference>
<reference evidence="1 2" key="1">
    <citation type="submission" date="2018-10" db="EMBL/GenBank/DDBJ databases">
        <title>Genomic Encyclopedia of Archaeal and Bacterial Type Strains, Phase II (KMG-II): from individual species to whole genera.</title>
        <authorList>
            <person name="Goeker M."/>
        </authorList>
    </citation>
    <scope>NUCLEOTIDE SEQUENCE [LARGE SCALE GENOMIC DNA]</scope>
    <source>
        <strain evidence="1 2">DSM 16510</strain>
    </source>
</reference>
<comment type="caution">
    <text evidence="1">The sequence shown here is derived from an EMBL/GenBank/DDBJ whole genome shotgun (WGS) entry which is preliminary data.</text>
</comment>
<organism evidence="1 2">
    <name type="scientific">Hydrogenivirga caldilitoris</name>
    <dbReference type="NCBI Taxonomy" id="246264"/>
    <lineage>
        <taxon>Bacteria</taxon>
        <taxon>Pseudomonadati</taxon>
        <taxon>Aquificota</taxon>
        <taxon>Aquificia</taxon>
        <taxon>Aquificales</taxon>
        <taxon>Aquificaceae</taxon>
        <taxon>Hydrogenivirga</taxon>
    </lineage>
</organism>
<dbReference type="Proteomes" id="UP000267841">
    <property type="component" value="Unassembled WGS sequence"/>
</dbReference>
<protein>
    <submittedName>
        <fullName evidence="1">Recombination protein O</fullName>
    </submittedName>
</protein>
<dbReference type="PANTHER" id="PTHR33991">
    <property type="entry name" value="DNA REPAIR PROTEIN RECO"/>
    <property type="match status" value="1"/>
</dbReference>
<gene>
    <name evidence="1" type="ORF">BCF55_0178</name>
</gene>
<dbReference type="GO" id="GO:0006302">
    <property type="term" value="P:double-strand break repair"/>
    <property type="evidence" value="ECO:0007669"/>
    <property type="project" value="TreeGrafter"/>
</dbReference>
<dbReference type="Gene3D" id="2.40.50.140">
    <property type="entry name" value="Nucleic acid-binding proteins"/>
    <property type="match status" value="1"/>
</dbReference>
<evidence type="ECO:0000313" key="1">
    <source>
        <dbReference type="EMBL" id="RLJ69919.1"/>
    </source>
</evidence>
<dbReference type="GO" id="GO:0043590">
    <property type="term" value="C:bacterial nucleoid"/>
    <property type="evidence" value="ECO:0007669"/>
    <property type="project" value="TreeGrafter"/>
</dbReference>
<dbReference type="InterPro" id="IPR003717">
    <property type="entry name" value="RecO"/>
</dbReference>
<dbReference type="OrthoDB" id="13347at2"/>
<dbReference type="RefSeq" id="WP_121008881.1">
    <property type="nucleotide sequence ID" value="NZ_RCCJ01000001.1"/>
</dbReference>